<protein>
    <recommendedName>
        <fullName evidence="1">Reverse transcriptase domain-containing protein</fullName>
    </recommendedName>
</protein>
<comment type="caution">
    <text evidence="2">The sequence shown here is derived from an EMBL/GenBank/DDBJ whole genome shotgun (WGS) entry which is preliminary data.</text>
</comment>
<name>A0A7X2J0W1_9BACI</name>
<dbReference type="EMBL" id="WKKI01000033">
    <property type="protein sequence ID" value="MRX73383.1"/>
    <property type="molecule type" value="Genomic_DNA"/>
</dbReference>
<reference evidence="2 3" key="1">
    <citation type="submission" date="2019-11" db="EMBL/GenBank/DDBJ databases">
        <title>Bacillus lacus genome.</title>
        <authorList>
            <person name="Allen C.J."/>
            <person name="Newman J.D."/>
        </authorList>
    </citation>
    <scope>NUCLEOTIDE SEQUENCE [LARGE SCALE GENOMIC DNA]</scope>
    <source>
        <strain evidence="2 3">KCTC 33946</strain>
    </source>
</reference>
<dbReference type="AlphaFoldDB" id="A0A7X2J0W1"/>
<dbReference type="InterPro" id="IPR000477">
    <property type="entry name" value="RT_dom"/>
</dbReference>
<gene>
    <name evidence="2" type="ORF">GJU40_14635</name>
</gene>
<organism evidence="2 3">
    <name type="scientific">Metabacillus lacus</name>
    <dbReference type="NCBI Taxonomy" id="1983721"/>
    <lineage>
        <taxon>Bacteria</taxon>
        <taxon>Bacillati</taxon>
        <taxon>Bacillota</taxon>
        <taxon>Bacilli</taxon>
        <taxon>Bacillales</taxon>
        <taxon>Bacillaceae</taxon>
        <taxon>Metabacillus</taxon>
    </lineage>
</organism>
<dbReference type="Proteomes" id="UP000448867">
    <property type="component" value="Unassembled WGS sequence"/>
</dbReference>
<evidence type="ECO:0000313" key="2">
    <source>
        <dbReference type="EMBL" id="MRX73383.1"/>
    </source>
</evidence>
<feature type="domain" description="Reverse transcriptase" evidence="1">
    <location>
        <begin position="52"/>
        <end position="265"/>
    </location>
</feature>
<sequence length="450" mass="54091">MLLFYNTKMLSGSVIFMNDTFIELIKEYDLKQFKSEKDIFDRIKQNQIDYSLNIKQFIFKQRNSKYRKVLVMKNDSLEQISLKYLKKRLDSSFRISYPNRQRIMRECFTITEIINSMSEFTIYKFDFKDFFNSVKSADVFNRYIKYSSLYRFEKDLLENITENFKYCSPGLPTSNALVELISRDFDIKLKSLLHDYGLIFYSRYVDDSLIIFNQSVEERKILDCIEDALNTVFKSSNIKLNKSKRSLIYSGSPSGTTYNYLGYLFEYQKEKEYKFFKYGIAEDKISKYRKKLIRIISEYKNDGNMELFRQRILFWGSRIVFYNTSRNKYSTSFIWDVLGIVHSYGELRNFLYVNDKIEKIEKETKDFLRNEIIQQVNNIIGYCPYFLKTKTLGYVLEDRLSRNKSIVFHSNIGWSKNYLIKMIKKIEPSFDPSKRSYRNLVTYYCKKLKL</sequence>
<keyword evidence="3" id="KW-1185">Reference proteome</keyword>
<evidence type="ECO:0000313" key="3">
    <source>
        <dbReference type="Proteomes" id="UP000448867"/>
    </source>
</evidence>
<dbReference type="Pfam" id="PF00078">
    <property type="entry name" value="RVT_1"/>
    <property type="match status" value="1"/>
</dbReference>
<dbReference type="PROSITE" id="PS50878">
    <property type="entry name" value="RT_POL"/>
    <property type="match status" value="1"/>
</dbReference>
<evidence type="ECO:0000259" key="1">
    <source>
        <dbReference type="PROSITE" id="PS50878"/>
    </source>
</evidence>
<proteinExistence type="predicted"/>
<dbReference type="OrthoDB" id="9788687at2"/>
<accession>A0A7X2J0W1</accession>